<dbReference type="AlphaFoldDB" id="A0A8E0RWA0"/>
<dbReference type="OrthoDB" id="120976at2759"/>
<organism evidence="2 3">
    <name type="scientific">Fasciolopsis buskii</name>
    <dbReference type="NCBI Taxonomy" id="27845"/>
    <lineage>
        <taxon>Eukaryota</taxon>
        <taxon>Metazoa</taxon>
        <taxon>Spiralia</taxon>
        <taxon>Lophotrochozoa</taxon>
        <taxon>Platyhelminthes</taxon>
        <taxon>Trematoda</taxon>
        <taxon>Digenea</taxon>
        <taxon>Plagiorchiida</taxon>
        <taxon>Echinostomata</taxon>
        <taxon>Echinostomatoidea</taxon>
        <taxon>Fasciolidae</taxon>
        <taxon>Fasciolopsis</taxon>
    </lineage>
</organism>
<comment type="caution">
    <text evidence="2">The sequence shown here is derived from an EMBL/GenBank/DDBJ whole genome shotgun (WGS) entry which is preliminary data.</text>
</comment>
<proteinExistence type="predicted"/>
<gene>
    <name evidence="2" type="ORF">FBUS_05023</name>
</gene>
<dbReference type="EMBL" id="LUCM01007649">
    <property type="protein sequence ID" value="KAA0189578.1"/>
    <property type="molecule type" value="Genomic_DNA"/>
</dbReference>
<feature type="compositionally biased region" description="Basic and acidic residues" evidence="1">
    <location>
        <begin position="98"/>
        <end position="108"/>
    </location>
</feature>
<sequence length="219" mass="25933">VTENGEIRPESEYREITNREEQKRALLEIIAHAIVERSLEAERIRQGNIRRTLEEICKLHRVKRIREERHRHSEENILMQLLPRDHIKPEKLQPINRSPHENMDKHSQIEVAKAQRVRRQRKSRERNAGQPPYLYLWEPGIQRRNLSCERGRSKIRGDERTERGLFSKSRHSGSREGRFNQAGQNRIGEKNVKGEKSRQKKTSGFDDRLVYDDPQVGIA</sequence>
<dbReference type="Proteomes" id="UP000728185">
    <property type="component" value="Unassembled WGS sequence"/>
</dbReference>
<feature type="compositionally biased region" description="Basic and acidic residues" evidence="1">
    <location>
        <begin position="187"/>
        <end position="211"/>
    </location>
</feature>
<accession>A0A8E0RWA0</accession>
<evidence type="ECO:0000313" key="3">
    <source>
        <dbReference type="Proteomes" id="UP000728185"/>
    </source>
</evidence>
<keyword evidence="3" id="KW-1185">Reference proteome</keyword>
<feature type="compositionally biased region" description="Basic and acidic residues" evidence="1">
    <location>
        <begin position="148"/>
        <end position="165"/>
    </location>
</feature>
<reference evidence="2" key="1">
    <citation type="submission" date="2019-05" db="EMBL/GenBank/DDBJ databases">
        <title>Annotation for the trematode Fasciolopsis buski.</title>
        <authorList>
            <person name="Choi Y.-J."/>
        </authorList>
    </citation>
    <scope>NUCLEOTIDE SEQUENCE</scope>
    <source>
        <strain evidence="2">HT</strain>
        <tissue evidence="2">Whole worm</tissue>
    </source>
</reference>
<feature type="compositionally biased region" description="Basic residues" evidence="1">
    <location>
        <begin position="115"/>
        <end position="124"/>
    </location>
</feature>
<feature type="region of interest" description="Disordered" evidence="1">
    <location>
        <begin position="96"/>
        <end position="132"/>
    </location>
</feature>
<evidence type="ECO:0000256" key="1">
    <source>
        <dbReference type="SAM" id="MobiDB-lite"/>
    </source>
</evidence>
<evidence type="ECO:0000313" key="2">
    <source>
        <dbReference type="EMBL" id="KAA0189578.1"/>
    </source>
</evidence>
<feature type="non-terminal residue" evidence="2">
    <location>
        <position position="1"/>
    </location>
</feature>
<name>A0A8E0RWA0_9TREM</name>
<protein>
    <submittedName>
        <fullName evidence="2">Uncharacterized protein</fullName>
    </submittedName>
</protein>
<feature type="region of interest" description="Disordered" evidence="1">
    <location>
        <begin position="148"/>
        <end position="219"/>
    </location>
</feature>